<evidence type="ECO:0000259" key="5">
    <source>
        <dbReference type="PROSITE" id="PS50113"/>
    </source>
</evidence>
<dbReference type="InterPro" id="IPR000014">
    <property type="entry name" value="PAS"/>
</dbReference>
<evidence type="ECO:0000313" key="9">
    <source>
        <dbReference type="EMBL" id="MDK2125392.1"/>
    </source>
</evidence>
<dbReference type="InterPro" id="IPR043128">
    <property type="entry name" value="Rev_trsase/Diguanyl_cyclase"/>
</dbReference>
<dbReference type="InterPro" id="IPR029787">
    <property type="entry name" value="Nucleotide_cyclase"/>
</dbReference>
<dbReference type="InterPro" id="IPR035919">
    <property type="entry name" value="EAL_sf"/>
</dbReference>
<feature type="coiled-coil region" evidence="1">
    <location>
        <begin position="241"/>
        <end position="271"/>
    </location>
</feature>
<reference evidence="9" key="1">
    <citation type="submission" date="2023-03" db="EMBL/GenBank/DDBJ databases">
        <title>Chitinimonas shenzhenensis gen. nov., sp. nov., a novel member of family Burkholderiaceae isolated from activated sludge collected in Shen Zhen, China.</title>
        <authorList>
            <person name="Wang X."/>
        </authorList>
    </citation>
    <scope>NUCLEOTIDE SEQUENCE</scope>
    <source>
        <strain evidence="9">DQS-5</strain>
    </source>
</reference>
<feature type="region of interest" description="Disordered" evidence="2">
    <location>
        <begin position="1"/>
        <end position="23"/>
    </location>
</feature>
<gene>
    <name evidence="9" type="ORF">PZA18_15160</name>
</gene>
<dbReference type="SMART" id="SM00091">
    <property type="entry name" value="PAS"/>
    <property type="match status" value="2"/>
</dbReference>
<dbReference type="Gene3D" id="3.20.20.450">
    <property type="entry name" value="EAL domain"/>
    <property type="match status" value="1"/>
</dbReference>
<dbReference type="Pfam" id="PF00563">
    <property type="entry name" value="EAL"/>
    <property type="match status" value="1"/>
</dbReference>
<dbReference type="InterPro" id="IPR000160">
    <property type="entry name" value="GGDEF_dom"/>
</dbReference>
<name>A0ABT7DZ97_9NEIS</name>
<accession>A0ABT7DZ97</accession>
<dbReference type="Gene3D" id="3.30.70.270">
    <property type="match status" value="1"/>
</dbReference>
<proteinExistence type="predicted"/>
<dbReference type="InterPro" id="IPR001633">
    <property type="entry name" value="EAL_dom"/>
</dbReference>
<evidence type="ECO:0000256" key="1">
    <source>
        <dbReference type="SAM" id="Coils"/>
    </source>
</evidence>
<comment type="caution">
    <text evidence="9">The sequence shown here is derived from an EMBL/GenBank/DDBJ whole genome shotgun (WGS) entry which is preliminary data.</text>
</comment>
<dbReference type="CDD" id="cd00130">
    <property type="entry name" value="PAS"/>
    <property type="match status" value="2"/>
</dbReference>
<dbReference type="PROSITE" id="PS50883">
    <property type="entry name" value="EAL"/>
    <property type="match status" value="1"/>
</dbReference>
<dbReference type="CDD" id="cd01949">
    <property type="entry name" value="GGDEF"/>
    <property type="match status" value="1"/>
</dbReference>
<feature type="domain" description="HAMP" evidence="7">
    <location>
        <begin position="197"/>
        <end position="249"/>
    </location>
</feature>
<evidence type="ECO:0000256" key="3">
    <source>
        <dbReference type="SAM" id="Phobius"/>
    </source>
</evidence>
<organism evidence="9 10">
    <name type="scientific">Parachitinimonas caeni</name>
    <dbReference type="NCBI Taxonomy" id="3031301"/>
    <lineage>
        <taxon>Bacteria</taxon>
        <taxon>Pseudomonadati</taxon>
        <taxon>Pseudomonadota</taxon>
        <taxon>Betaproteobacteria</taxon>
        <taxon>Neisseriales</taxon>
        <taxon>Chitinibacteraceae</taxon>
        <taxon>Parachitinimonas</taxon>
    </lineage>
</organism>
<keyword evidence="3" id="KW-1133">Transmembrane helix</keyword>
<dbReference type="SMART" id="SM00086">
    <property type="entry name" value="PAC"/>
    <property type="match status" value="2"/>
</dbReference>
<feature type="transmembrane region" description="Helical" evidence="3">
    <location>
        <begin position="176"/>
        <end position="195"/>
    </location>
</feature>
<dbReference type="SMART" id="SM00052">
    <property type="entry name" value="EAL"/>
    <property type="match status" value="1"/>
</dbReference>
<dbReference type="InterPro" id="IPR035965">
    <property type="entry name" value="PAS-like_dom_sf"/>
</dbReference>
<dbReference type="PROSITE" id="PS50113">
    <property type="entry name" value="PAC"/>
    <property type="match status" value="2"/>
</dbReference>
<dbReference type="InterPro" id="IPR000700">
    <property type="entry name" value="PAS-assoc_C"/>
</dbReference>
<keyword evidence="10" id="KW-1185">Reference proteome</keyword>
<feature type="domain" description="EAL" evidence="6">
    <location>
        <begin position="697"/>
        <end position="951"/>
    </location>
</feature>
<dbReference type="SUPFAM" id="SSF141868">
    <property type="entry name" value="EAL domain-like"/>
    <property type="match status" value="1"/>
</dbReference>
<dbReference type="PROSITE" id="PS50112">
    <property type="entry name" value="PAS"/>
    <property type="match status" value="2"/>
</dbReference>
<evidence type="ECO:0000256" key="2">
    <source>
        <dbReference type="SAM" id="MobiDB-lite"/>
    </source>
</evidence>
<feature type="transmembrane region" description="Helical" evidence="3">
    <location>
        <begin position="40"/>
        <end position="61"/>
    </location>
</feature>
<dbReference type="Proteomes" id="UP001172778">
    <property type="component" value="Unassembled WGS sequence"/>
</dbReference>
<keyword evidence="1" id="KW-0175">Coiled coil</keyword>
<dbReference type="CDD" id="cd01948">
    <property type="entry name" value="EAL"/>
    <property type="match status" value="1"/>
</dbReference>
<dbReference type="PROSITE" id="PS50887">
    <property type="entry name" value="GGDEF"/>
    <property type="match status" value="1"/>
</dbReference>
<dbReference type="NCBIfam" id="TIGR00254">
    <property type="entry name" value="GGDEF"/>
    <property type="match status" value="1"/>
</dbReference>
<keyword evidence="3" id="KW-0812">Transmembrane</keyword>
<dbReference type="InterPro" id="IPR052155">
    <property type="entry name" value="Biofilm_reg_signaling"/>
</dbReference>
<dbReference type="InterPro" id="IPR001610">
    <property type="entry name" value="PAC"/>
</dbReference>
<dbReference type="SMART" id="SM00267">
    <property type="entry name" value="GGDEF"/>
    <property type="match status" value="1"/>
</dbReference>
<evidence type="ECO:0000259" key="6">
    <source>
        <dbReference type="PROSITE" id="PS50883"/>
    </source>
</evidence>
<dbReference type="EMBL" id="JARRAF010000018">
    <property type="protein sequence ID" value="MDK2125392.1"/>
    <property type="molecule type" value="Genomic_DNA"/>
</dbReference>
<dbReference type="SUPFAM" id="SSF55785">
    <property type="entry name" value="PYP-like sensor domain (PAS domain)"/>
    <property type="match status" value="2"/>
</dbReference>
<dbReference type="Pfam" id="PF00672">
    <property type="entry name" value="HAMP"/>
    <property type="match status" value="1"/>
</dbReference>
<dbReference type="CDD" id="cd06225">
    <property type="entry name" value="HAMP"/>
    <property type="match status" value="1"/>
</dbReference>
<dbReference type="Gene3D" id="6.10.340.10">
    <property type="match status" value="1"/>
</dbReference>
<protein>
    <submittedName>
        <fullName evidence="9">EAL domain-containing protein</fullName>
    </submittedName>
</protein>
<evidence type="ECO:0000259" key="7">
    <source>
        <dbReference type="PROSITE" id="PS50885"/>
    </source>
</evidence>
<evidence type="ECO:0000259" key="8">
    <source>
        <dbReference type="PROSITE" id="PS50887"/>
    </source>
</evidence>
<evidence type="ECO:0000259" key="4">
    <source>
        <dbReference type="PROSITE" id="PS50112"/>
    </source>
</evidence>
<dbReference type="Gene3D" id="3.30.450.20">
    <property type="entry name" value="PAS domain"/>
    <property type="match status" value="2"/>
</dbReference>
<evidence type="ECO:0000313" key="10">
    <source>
        <dbReference type="Proteomes" id="UP001172778"/>
    </source>
</evidence>
<feature type="domain" description="PAS" evidence="4">
    <location>
        <begin position="398"/>
        <end position="468"/>
    </location>
</feature>
<feature type="domain" description="GGDEF" evidence="8">
    <location>
        <begin position="555"/>
        <end position="688"/>
    </location>
</feature>
<sequence>MSLFPDGQPGPDPSLQRPEPASQPEGWGKRLFYRVSLRQAFVLVVVLGLLVPALFVAQINLRLRQASMVEQLKHDQDQITDILARGMRQPLWDLSTVNGRPLLDSVMKDERVVSVSVWSTISQEVFLQATAPARRLGAIQVVTSPISQGTRQIGRLTIEFDQTHLAARISNLQRDFVLLIAAQFALSVILILVVLDSRFLRPLRQLGIQAMHLSRREFKERFDWRRDDEIGDLGRYLEWTRQELLRLFDELERKNAELEVDIAERKQVEQALRSSERKYRELFVSNLDGIFVVDLAGRILDANPAVLAMLGVREDQLKGHLASEFIASDWHELDRQMMQVTVPSRGYCNEYEIELCRSDGLLIPVSAKGVLMRDDAGGAVGIWRLVRDLTEGRDAQRSMELAAKVFENTTEAIVITDAAYRILTVNRAFSTMTGFNSDKAVGRMVTELPSSRHKLEMLEDIQHSMRARGQWQGEVWLRRANGEEFPCWAIVNDAKDRHGRTSQYIALISDISERKRSDERIQYLAHFDVLTGLPNRGHFQELVNQALALADRNEGRCALLFIDLDRFKTINDSLGHVTGDELLKAVADRLKQALRAGDNVGRLGGDEFVIVLSRIDSPDEAATVAQRVLERLSVPFLLSGHDLIVTPSIGIGIYPEDGEDYDTLVKNADAAMYHAKESGRNNFQFYTSDMNARAYEILAVESQLRRAIEREEFVLHYQPQVDMRTGRIVGAEALIRWQHPENGLVGPGKFIPIAEERGLIVAIGNWVLREAARQNRAWQDAGLPPIAIAVNLSALQFYRQDICGYIAGVLADTGLEARYLELEVTESIIMQDVVSTVATMDALKSMGLKLAIDDFGTGYSSLNYLKRFKADKLKVDRSFVSDVPGDPDDCAITRAIINLARNLNLKVIAEGVETVEQWQFLLHEHCDEVQGYLVCKPQPPADMAQLLKAGLPIPKP</sequence>
<dbReference type="PANTHER" id="PTHR44757">
    <property type="entry name" value="DIGUANYLATE CYCLASE DGCP"/>
    <property type="match status" value="1"/>
</dbReference>
<feature type="domain" description="PAS" evidence="4">
    <location>
        <begin position="275"/>
        <end position="345"/>
    </location>
</feature>
<feature type="domain" description="PAC" evidence="5">
    <location>
        <begin position="471"/>
        <end position="523"/>
    </location>
</feature>
<dbReference type="SMART" id="SM00304">
    <property type="entry name" value="HAMP"/>
    <property type="match status" value="1"/>
</dbReference>
<dbReference type="PROSITE" id="PS50885">
    <property type="entry name" value="HAMP"/>
    <property type="match status" value="1"/>
</dbReference>
<feature type="domain" description="PAC" evidence="5">
    <location>
        <begin position="349"/>
        <end position="401"/>
    </location>
</feature>
<dbReference type="SUPFAM" id="SSF55073">
    <property type="entry name" value="Nucleotide cyclase"/>
    <property type="match status" value="1"/>
</dbReference>
<dbReference type="InterPro" id="IPR003660">
    <property type="entry name" value="HAMP_dom"/>
</dbReference>
<dbReference type="Pfam" id="PF13426">
    <property type="entry name" value="PAS_9"/>
    <property type="match status" value="2"/>
</dbReference>
<dbReference type="NCBIfam" id="TIGR00229">
    <property type="entry name" value="sensory_box"/>
    <property type="match status" value="2"/>
</dbReference>
<dbReference type="Pfam" id="PF00990">
    <property type="entry name" value="GGDEF"/>
    <property type="match status" value="1"/>
</dbReference>
<dbReference type="PANTHER" id="PTHR44757:SF2">
    <property type="entry name" value="BIOFILM ARCHITECTURE MAINTENANCE PROTEIN MBAA"/>
    <property type="match status" value="1"/>
</dbReference>
<keyword evidence="3" id="KW-0472">Membrane</keyword>